<dbReference type="AlphaFoldDB" id="A0A1S7NW12"/>
<keyword evidence="2" id="KW-1185">Reference proteome</keyword>
<evidence type="ECO:0000313" key="2">
    <source>
        <dbReference type="Proteomes" id="UP000191988"/>
    </source>
</evidence>
<organism evidence="1 2">
    <name type="scientific">Agrobacterium tomkonis CFBP 6623</name>
    <dbReference type="NCBI Taxonomy" id="1183432"/>
    <lineage>
        <taxon>Bacteria</taxon>
        <taxon>Pseudomonadati</taxon>
        <taxon>Pseudomonadota</taxon>
        <taxon>Alphaproteobacteria</taxon>
        <taxon>Hyphomicrobiales</taxon>
        <taxon>Rhizobiaceae</taxon>
        <taxon>Rhizobium/Agrobacterium group</taxon>
        <taxon>Agrobacterium</taxon>
        <taxon>Agrobacterium tumefaciens complex</taxon>
    </lineage>
</organism>
<protein>
    <submittedName>
        <fullName evidence="1">Uncharacterized protein</fullName>
    </submittedName>
</protein>
<dbReference type="EMBL" id="FBWK01000009">
    <property type="protein sequence ID" value="CUX12369.1"/>
    <property type="molecule type" value="Genomic_DNA"/>
</dbReference>
<sequence>MPATQTRNISISVLPRMRGPSMRERRTFSCNAVSLAISSGFILHTLVPHPARCFTLNRARSASAMFSSISPNVSTVLSFTPSVVLRMIITASPARNERKVGSCKPTRTCSKFIVRKSSRISLGILEIGVVMQPERKTSKISNGLKRDNVNVIMKPWRLWRDMNGCRIQVSEAEAIRPPANLQGEHYRNIMPRPRGSREC</sequence>
<name>A0A1S7NW12_9HYPH</name>
<evidence type="ECO:0000313" key="1">
    <source>
        <dbReference type="EMBL" id="CUX12369.1"/>
    </source>
</evidence>
<accession>A0A1S7NW12</accession>
<proteinExistence type="predicted"/>
<dbReference type="Proteomes" id="UP000191988">
    <property type="component" value="Unassembled WGS sequence"/>
</dbReference>
<reference evidence="2" key="1">
    <citation type="submission" date="2016-01" db="EMBL/GenBank/DDBJ databases">
        <authorList>
            <person name="Regsiter A."/>
            <person name="william w."/>
        </authorList>
    </citation>
    <scope>NUCLEOTIDE SEQUENCE [LARGE SCALE GENOMIC DNA]</scope>
    <source>
        <strain evidence="2">CFBP 6623</strain>
    </source>
</reference>
<gene>
    <name evidence="1" type="ORF">AGR3A_Cc170173</name>
</gene>